<feature type="coiled-coil region" evidence="1">
    <location>
        <begin position="41"/>
        <end position="68"/>
    </location>
</feature>
<dbReference type="Pfam" id="PF08786">
    <property type="entry name" value="DcrB"/>
    <property type="match status" value="1"/>
</dbReference>
<dbReference type="InterPro" id="IPR014894">
    <property type="entry name" value="DcrB/EagT6"/>
</dbReference>
<dbReference type="EMBL" id="JXCQ01000013">
    <property type="protein sequence ID" value="KIR22431.1"/>
    <property type="molecule type" value="Genomic_DNA"/>
</dbReference>
<dbReference type="Gene3D" id="3.40.1000.10">
    <property type="entry name" value="Mog1/PsbP, alpha/beta/alpha sandwich"/>
    <property type="match status" value="1"/>
</dbReference>
<evidence type="ECO:0000313" key="3">
    <source>
        <dbReference type="Proteomes" id="UP000032210"/>
    </source>
</evidence>
<organism evidence="2 3">
    <name type="scientific">Pseudomonas fluorescens</name>
    <dbReference type="NCBI Taxonomy" id="294"/>
    <lineage>
        <taxon>Bacteria</taxon>
        <taxon>Pseudomonadati</taxon>
        <taxon>Pseudomonadota</taxon>
        <taxon>Gammaproteobacteria</taxon>
        <taxon>Pseudomonadales</taxon>
        <taxon>Pseudomonadaceae</taxon>
        <taxon>Pseudomonas</taxon>
    </lineage>
</organism>
<proteinExistence type="predicted"/>
<evidence type="ECO:0000256" key="1">
    <source>
        <dbReference type="SAM" id="Coils"/>
    </source>
</evidence>
<comment type="caution">
    <text evidence="2">The sequence shown here is derived from an EMBL/GenBank/DDBJ whole genome shotgun (WGS) entry which is preliminary data.</text>
</comment>
<accession>A0A0D0TG48</accession>
<dbReference type="Proteomes" id="UP000032210">
    <property type="component" value="Unassembled WGS sequence"/>
</dbReference>
<name>A0A0D0TG48_PSEFL</name>
<evidence type="ECO:0008006" key="4">
    <source>
        <dbReference type="Google" id="ProtNLM"/>
    </source>
</evidence>
<reference evidence="2 3" key="1">
    <citation type="submission" date="2015-01" db="EMBL/GenBank/DDBJ databases">
        <title>Genome sequence of the beneficial rhizobacterium Pseudomonas fluorescens 2-79.</title>
        <authorList>
            <person name="Thuermer A."/>
            <person name="Daniel R."/>
        </authorList>
    </citation>
    <scope>NUCLEOTIDE SEQUENCE [LARGE SCALE GENOMIC DNA]</scope>
    <source>
        <strain evidence="2 3">2-79</strain>
    </source>
</reference>
<evidence type="ECO:0000313" key="2">
    <source>
        <dbReference type="EMBL" id="KIR22431.1"/>
    </source>
</evidence>
<dbReference type="PATRIC" id="fig|294.125.peg.1981"/>
<dbReference type="SUPFAM" id="SSF55724">
    <property type="entry name" value="Mog1p/PsbP-like"/>
    <property type="match status" value="1"/>
</dbReference>
<keyword evidence="1" id="KW-0175">Coiled coil</keyword>
<dbReference type="InterPro" id="IPR016123">
    <property type="entry name" value="Mog1/PsbP_a/b/a-sand"/>
</dbReference>
<sequence length="144" mass="15978">MNYLINEAQFTLPDAEVQDTSINILKFAKLGTTLVVSRSPLADGESLQSNFEGQLKKLEQQVKDLRYSPAQAVKVGPMQDIDAFEVQNRFNKGSDNIYQYQLAMQIPGTRNLVALSYVKTQPLGPAEAAHWATLKNTLTFCATP</sequence>
<dbReference type="RefSeq" id="WP_043048110.1">
    <property type="nucleotide sequence ID" value="NZ_JXCQ01000013.1"/>
</dbReference>
<gene>
    <name evidence="2" type="ORF">PFLU3_19310</name>
</gene>
<dbReference type="AlphaFoldDB" id="A0A0D0TG48"/>
<protein>
    <recommendedName>
        <fullName evidence="4">DUF1795 domain-containing protein</fullName>
    </recommendedName>
</protein>